<dbReference type="Proteomes" id="UP000262712">
    <property type="component" value="Chromosome"/>
</dbReference>
<name>A0A2G1DHV7_9BACT</name>
<dbReference type="GO" id="GO:0016887">
    <property type="term" value="F:ATP hydrolysis activity"/>
    <property type="evidence" value="ECO:0007669"/>
    <property type="project" value="TreeGrafter"/>
</dbReference>
<dbReference type="EMBL" id="CP032098">
    <property type="protein sequence ID" value="AXX93032.1"/>
    <property type="molecule type" value="Genomic_DNA"/>
</dbReference>
<keyword evidence="7" id="KW-1185">Reference proteome</keyword>
<dbReference type="EMBL" id="NXFY01000009">
    <property type="protein sequence ID" value="PHO18089.1"/>
    <property type="molecule type" value="Genomic_DNA"/>
</dbReference>
<dbReference type="InterPro" id="IPR001482">
    <property type="entry name" value="T2SS/T4SS_dom"/>
</dbReference>
<dbReference type="Gene3D" id="3.30.450.90">
    <property type="match status" value="1"/>
</dbReference>
<dbReference type="PANTHER" id="PTHR30258">
    <property type="entry name" value="TYPE II SECRETION SYSTEM PROTEIN GSPE-RELATED"/>
    <property type="match status" value="1"/>
</dbReference>
<dbReference type="InterPro" id="IPR027417">
    <property type="entry name" value="P-loop_NTPase"/>
</dbReference>
<dbReference type="RefSeq" id="WP_099342471.1">
    <property type="nucleotide sequence ID" value="NZ_CP032098.1"/>
</dbReference>
<evidence type="ECO:0000256" key="3">
    <source>
        <dbReference type="ARBA" id="ARBA00022840"/>
    </source>
</evidence>
<dbReference type="Gene3D" id="3.40.50.300">
    <property type="entry name" value="P-loop containing nucleotide triphosphate hydrolases"/>
    <property type="match status" value="1"/>
</dbReference>
<sequence length="458" mass="53191">MENLTHYILDYNFIKKYDLNALEQKLVLPLFEDDIYSNCAICNDSDISFAKKCFFNLIKFINIKKQNLLFYLSDFDKRVKLFDLSKKCIEQKDFEQNFIEEFFSLLLEFAVEKNSSDIHIEANEKLLSIRFRIDGKLKHIINFDIKLYKILSSFIKLKSNLDITEYRKSLDSRISQIVDNKKYDFRISIMPTILGESIVFRILENSDNKKTLSDLGFSSHIYKKLDNLRNLTQGLILICGPTGSGKTTTLYSLLENFDLENKKIITVEDPVEYKLEGITQININEKIGLGFSTVLKSILRQDPDIIFIGEIRDTLSLQIAIQASLTGHLVLSTIHSNSALNAINRLIDLNPQNFLLSSTLKYIFYQRLVLQLCPYCNFKGCKKCNYTKYKGRTTLCEFLEVDNKISSLISKNAALLEYKEYLKQNDYKDIYFDGKLKSKKQMTTLEEVYNVLGFENEV</sequence>
<dbReference type="GO" id="GO:0005886">
    <property type="term" value="C:plasma membrane"/>
    <property type="evidence" value="ECO:0007669"/>
    <property type="project" value="TreeGrafter"/>
</dbReference>
<dbReference type="PANTHER" id="PTHR30258:SF1">
    <property type="entry name" value="PROTEIN TRANSPORT PROTEIN HOFB HOMOLOG"/>
    <property type="match status" value="1"/>
</dbReference>
<dbReference type="InterPro" id="IPR003593">
    <property type="entry name" value="AAA+_ATPase"/>
</dbReference>
<comment type="similarity">
    <text evidence="1">Belongs to the GSP E family.</text>
</comment>
<dbReference type="GO" id="GO:0005524">
    <property type="term" value="F:ATP binding"/>
    <property type="evidence" value="ECO:0007669"/>
    <property type="project" value="UniProtKB-KW"/>
</dbReference>
<keyword evidence="3" id="KW-0067">ATP-binding</keyword>
<protein>
    <submittedName>
        <fullName evidence="6">Transformation system protein</fullName>
    </submittedName>
    <submittedName>
        <fullName evidence="5">Type II secretion/transformation system, E protein</fullName>
    </submittedName>
</protein>
<dbReference type="KEGG" id="amol:AMOL_2078"/>
<evidence type="ECO:0000313" key="6">
    <source>
        <dbReference type="EMBL" id="PHO18089.1"/>
    </source>
</evidence>
<dbReference type="CDD" id="cd01129">
    <property type="entry name" value="PulE-GspE-like"/>
    <property type="match status" value="1"/>
</dbReference>
<keyword evidence="2" id="KW-0547">Nucleotide-binding</keyword>
<proteinExistence type="inferred from homology"/>
<reference evidence="5 8" key="2">
    <citation type="submission" date="2018-08" db="EMBL/GenBank/DDBJ databases">
        <title>Complete genome of the Arcobacter molluscorum type strain LMG 25693.</title>
        <authorList>
            <person name="Miller W.G."/>
            <person name="Yee E."/>
            <person name="Bono J.L."/>
        </authorList>
    </citation>
    <scope>NUCLEOTIDE SEQUENCE [LARGE SCALE GENOMIC DNA]</scope>
    <source>
        <strain evidence="5 8">CECT 7696</strain>
    </source>
</reference>
<accession>A0A2G1DHV7</accession>
<evidence type="ECO:0000256" key="1">
    <source>
        <dbReference type="ARBA" id="ARBA00006611"/>
    </source>
</evidence>
<reference evidence="6 7" key="1">
    <citation type="submission" date="2017-09" db="EMBL/GenBank/DDBJ databases">
        <title>Arcobacter canalis sp. nov., a new species isolated from a water canal contaminated with urban sewage.</title>
        <authorList>
            <person name="Perez-Cataluna A."/>
            <person name="Salas-Masso N."/>
            <person name="Figueras M.J."/>
        </authorList>
    </citation>
    <scope>NUCLEOTIDE SEQUENCE [LARGE SCALE GENOMIC DNA]</scope>
    <source>
        <strain evidence="6 7">F98-3</strain>
    </source>
</reference>
<evidence type="ECO:0000256" key="2">
    <source>
        <dbReference type="ARBA" id="ARBA00022741"/>
    </source>
</evidence>
<gene>
    <name evidence="5" type="ORF">AMOL_2078</name>
    <name evidence="6" type="ORF">CPU12_07425</name>
</gene>
<evidence type="ECO:0000313" key="8">
    <source>
        <dbReference type="Proteomes" id="UP000262712"/>
    </source>
</evidence>
<feature type="domain" description="AAA+ ATPase" evidence="4">
    <location>
        <begin position="232"/>
        <end position="374"/>
    </location>
</feature>
<dbReference type="SUPFAM" id="SSF52540">
    <property type="entry name" value="P-loop containing nucleoside triphosphate hydrolases"/>
    <property type="match status" value="1"/>
</dbReference>
<dbReference type="Proteomes" id="UP000221222">
    <property type="component" value="Unassembled WGS sequence"/>
</dbReference>
<dbReference type="SMART" id="SM00382">
    <property type="entry name" value="AAA"/>
    <property type="match status" value="1"/>
</dbReference>
<evidence type="ECO:0000313" key="7">
    <source>
        <dbReference type="Proteomes" id="UP000221222"/>
    </source>
</evidence>
<evidence type="ECO:0000259" key="4">
    <source>
        <dbReference type="SMART" id="SM00382"/>
    </source>
</evidence>
<organism evidence="6 7">
    <name type="scientific">Malaciobacter molluscorum LMG 25693</name>
    <dbReference type="NCBI Taxonomy" id="870501"/>
    <lineage>
        <taxon>Bacteria</taxon>
        <taxon>Pseudomonadati</taxon>
        <taxon>Campylobacterota</taxon>
        <taxon>Epsilonproteobacteria</taxon>
        <taxon>Campylobacterales</taxon>
        <taxon>Arcobacteraceae</taxon>
        <taxon>Malaciobacter</taxon>
    </lineage>
</organism>
<dbReference type="AlphaFoldDB" id="A0A2G1DHV7"/>
<evidence type="ECO:0000313" key="5">
    <source>
        <dbReference type="EMBL" id="AXX93032.1"/>
    </source>
</evidence>
<dbReference type="Pfam" id="PF00437">
    <property type="entry name" value="T2SSE"/>
    <property type="match status" value="1"/>
</dbReference>